<dbReference type="PANTHER" id="PTHR21221:SF1">
    <property type="entry name" value="UREIDOGLYCOLATE LYASE"/>
    <property type="match status" value="1"/>
</dbReference>
<dbReference type="GO" id="GO:0050385">
    <property type="term" value="F:ureidoglycolate lyase activity"/>
    <property type="evidence" value="ECO:0007669"/>
    <property type="project" value="UniProtKB-EC"/>
</dbReference>
<dbReference type="Pfam" id="PF04115">
    <property type="entry name" value="Ureidogly_lyase"/>
    <property type="match status" value="1"/>
</dbReference>
<dbReference type="GO" id="GO:0000256">
    <property type="term" value="P:allantoin catabolic process"/>
    <property type="evidence" value="ECO:0007669"/>
    <property type="project" value="InterPro"/>
</dbReference>
<dbReference type="Gene3D" id="2.60.120.480">
    <property type="entry name" value="Ureidoglycolate hydrolase"/>
    <property type="match status" value="1"/>
</dbReference>
<keyword evidence="6" id="KW-1185">Reference proteome</keyword>
<dbReference type="GO" id="GO:0006144">
    <property type="term" value="P:purine nucleobase metabolic process"/>
    <property type="evidence" value="ECO:0007669"/>
    <property type="project" value="UniProtKB-KW"/>
</dbReference>
<keyword evidence="2" id="KW-0659">Purine metabolism</keyword>
<dbReference type="CDD" id="cd20298">
    <property type="entry name" value="cupin_UAH"/>
    <property type="match status" value="1"/>
</dbReference>
<evidence type="ECO:0000313" key="5">
    <source>
        <dbReference type="EMBL" id="TDE36964.1"/>
    </source>
</evidence>
<dbReference type="OrthoDB" id="9804602at2"/>
<dbReference type="GO" id="GO:0004848">
    <property type="term" value="F:ureidoglycolate hydrolase activity"/>
    <property type="evidence" value="ECO:0007669"/>
    <property type="project" value="InterPro"/>
</dbReference>
<evidence type="ECO:0000313" key="6">
    <source>
        <dbReference type="Proteomes" id="UP000294662"/>
    </source>
</evidence>
<evidence type="ECO:0000256" key="1">
    <source>
        <dbReference type="ARBA" id="ARBA00011738"/>
    </source>
</evidence>
<dbReference type="InterPro" id="IPR024060">
    <property type="entry name" value="Ureidoglycolate_lyase_dom_sf"/>
</dbReference>
<evidence type="ECO:0000256" key="3">
    <source>
        <dbReference type="ARBA" id="ARBA00023239"/>
    </source>
</evidence>
<dbReference type="SUPFAM" id="SSF51182">
    <property type="entry name" value="RmlC-like cupins"/>
    <property type="match status" value="1"/>
</dbReference>
<dbReference type="EC" id="4.3.2.3" evidence="5"/>
<comment type="subunit">
    <text evidence="1">Homodimer.</text>
</comment>
<proteinExistence type="predicted"/>
<sequence>MTQIHTEALTATAFAPFGDVIAFKDAPDQIINQGLCGRHHDLARLDMGDGRAGINLFDAQPRTLPYCLEMMERHPLGSQAFIPLNPTSFLVIVAPDAGGKPATPRAFLTAPGQGINLLRNTWHGVLTPLHAPGQFVVIDRIAPADTPGNNLEEHWFDAPFQVTSG</sequence>
<dbReference type="InterPro" id="IPR047233">
    <property type="entry name" value="UAH_cupin"/>
</dbReference>
<dbReference type="Proteomes" id="UP000294662">
    <property type="component" value="Unassembled WGS sequence"/>
</dbReference>
<dbReference type="NCBIfam" id="NF009932">
    <property type="entry name" value="PRK13395.1"/>
    <property type="match status" value="1"/>
</dbReference>
<evidence type="ECO:0000256" key="2">
    <source>
        <dbReference type="ARBA" id="ARBA00022631"/>
    </source>
</evidence>
<gene>
    <name evidence="5" type="ORF">E1B25_12765</name>
</gene>
<dbReference type="PIRSF" id="PIRSF017306">
    <property type="entry name" value="Ureidogly_hydro"/>
    <property type="match status" value="1"/>
</dbReference>
<dbReference type="PANTHER" id="PTHR21221">
    <property type="entry name" value="UREIDOGLYCOLATE HYDROLASE"/>
    <property type="match status" value="1"/>
</dbReference>
<reference evidence="5 6" key="1">
    <citation type="submission" date="2019-03" db="EMBL/GenBank/DDBJ databases">
        <authorList>
            <person name="Zhang S."/>
        </authorList>
    </citation>
    <scope>NUCLEOTIDE SEQUENCE [LARGE SCALE GENOMIC DNA]</scope>
    <source>
        <strain evidence="5 6">S4J41</strain>
    </source>
</reference>
<organism evidence="5 6">
    <name type="scientific">Antarcticimicrobium sediminis</name>
    <dbReference type="NCBI Taxonomy" id="2546227"/>
    <lineage>
        <taxon>Bacteria</taxon>
        <taxon>Pseudomonadati</taxon>
        <taxon>Pseudomonadota</taxon>
        <taxon>Alphaproteobacteria</taxon>
        <taxon>Rhodobacterales</taxon>
        <taxon>Paracoccaceae</taxon>
        <taxon>Antarcticimicrobium</taxon>
    </lineage>
</organism>
<evidence type="ECO:0000256" key="4">
    <source>
        <dbReference type="ARBA" id="ARBA00047684"/>
    </source>
</evidence>
<dbReference type="AlphaFoldDB" id="A0A4R5EQJ5"/>
<name>A0A4R5EQJ5_9RHOB</name>
<dbReference type="RefSeq" id="WP_132829833.1">
    <property type="nucleotide sequence ID" value="NZ_SMFP01000008.1"/>
</dbReference>
<dbReference type="EMBL" id="SMFP01000008">
    <property type="protein sequence ID" value="TDE36964.1"/>
    <property type="molecule type" value="Genomic_DNA"/>
</dbReference>
<accession>A0A4R5EQJ5</accession>
<comment type="catalytic activity">
    <reaction evidence="4">
        <text>(S)-ureidoglycolate = urea + glyoxylate</text>
        <dbReference type="Rhea" id="RHEA:11304"/>
        <dbReference type="ChEBI" id="CHEBI:16199"/>
        <dbReference type="ChEBI" id="CHEBI:36655"/>
        <dbReference type="ChEBI" id="CHEBI:57296"/>
        <dbReference type="EC" id="4.3.2.3"/>
    </reaction>
</comment>
<dbReference type="InterPro" id="IPR007247">
    <property type="entry name" value="Ureidogly_lyase"/>
</dbReference>
<dbReference type="InterPro" id="IPR011051">
    <property type="entry name" value="RmlC_Cupin_sf"/>
</dbReference>
<comment type="caution">
    <text evidence="5">The sequence shown here is derived from an EMBL/GenBank/DDBJ whole genome shotgun (WGS) entry which is preliminary data.</text>
</comment>
<keyword evidence="3 5" id="KW-0456">Lyase</keyword>
<protein>
    <submittedName>
        <fullName evidence="5">Ureidoglycolate lyase</fullName>
        <ecNumber evidence="5">4.3.2.3</ecNumber>
    </submittedName>
</protein>